<dbReference type="Proteomes" id="UP001057702">
    <property type="component" value="Unassembled WGS sequence"/>
</dbReference>
<accession>A0ABT1PP79</accession>
<proteinExistence type="predicted"/>
<evidence type="ECO:0008006" key="4">
    <source>
        <dbReference type="Google" id="ProtNLM"/>
    </source>
</evidence>
<keyword evidence="1" id="KW-1133">Transmembrane helix</keyword>
<organism evidence="2 3">
    <name type="scientific">Streptomyces humicola</name>
    <dbReference type="NCBI Taxonomy" id="2953240"/>
    <lineage>
        <taxon>Bacteria</taxon>
        <taxon>Bacillati</taxon>
        <taxon>Actinomycetota</taxon>
        <taxon>Actinomycetes</taxon>
        <taxon>Kitasatosporales</taxon>
        <taxon>Streptomycetaceae</taxon>
        <taxon>Streptomyces</taxon>
    </lineage>
</organism>
<evidence type="ECO:0000313" key="2">
    <source>
        <dbReference type="EMBL" id="MCQ4079468.1"/>
    </source>
</evidence>
<protein>
    <recommendedName>
        <fullName evidence="4">Integral membrane protein</fullName>
    </recommendedName>
</protein>
<evidence type="ECO:0000313" key="3">
    <source>
        <dbReference type="Proteomes" id="UP001057702"/>
    </source>
</evidence>
<reference evidence="2" key="1">
    <citation type="submission" date="2022-06" db="EMBL/GenBank/DDBJ databases">
        <title>Draft genome sequence of Streptomyces sp. RB6PN25 isolated from peat swamp forest in Thailand.</title>
        <authorList>
            <person name="Duangmal K."/>
            <person name="Klaysubun C."/>
        </authorList>
    </citation>
    <scope>NUCLEOTIDE SEQUENCE</scope>
    <source>
        <strain evidence="2">RB6PN25</strain>
    </source>
</reference>
<sequence length="197" mass="20619">MGAMVGSLRGFIPWIAFAVLSGTSGWQIGALTAGALSVVLLVRNIRTGHGLDENVIELSATVFFAVIAVVACLEPHSALREAIGALSSGWLALTAWGSLAISRPFTMGIARRSVPQAFWGTPQFRRANVVITTAWAASFTVTAAATGTLDYAVSHSGTATTLIQTAGYLVPAAFTVRYQDARRRDAARAAQPQGAEA</sequence>
<feature type="transmembrane region" description="Helical" evidence="1">
    <location>
        <begin position="54"/>
        <end position="76"/>
    </location>
</feature>
<dbReference type="RefSeq" id="WP_255918314.1">
    <property type="nucleotide sequence ID" value="NZ_JANFNG010000001.1"/>
</dbReference>
<feature type="transmembrane region" description="Helical" evidence="1">
    <location>
        <begin position="82"/>
        <end position="102"/>
    </location>
</feature>
<evidence type="ECO:0000256" key="1">
    <source>
        <dbReference type="SAM" id="Phobius"/>
    </source>
</evidence>
<dbReference type="EMBL" id="JANFNG010000001">
    <property type="protein sequence ID" value="MCQ4079468.1"/>
    <property type="molecule type" value="Genomic_DNA"/>
</dbReference>
<keyword evidence="1" id="KW-0472">Membrane</keyword>
<comment type="caution">
    <text evidence="2">The sequence shown here is derived from an EMBL/GenBank/DDBJ whole genome shotgun (WGS) entry which is preliminary data.</text>
</comment>
<name>A0ABT1PP79_9ACTN</name>
<keyword evidence="1" id="KW-0812">Transmembrane</keyword>
<keyword evidence="3" id="KW-1185">Reference proteome</keyword>
<gene>
    <name evidence="2" type="ORF">NGB36_02340</name>
</gene>
<feature type="transmembrane region" description="Helical" evidence="1">
    <location>
        <begin position="12"/>
        <end position="42"/>
    </location>
</feature>